<evidence type="ECO:0000313" key="9">
    <source>
        <dbReference type="Proteomes" id="UP000321181"/>
    </source>
</evidence>
<comment type="subcellular location">
    <subcellularLocation>
        <location evidence="1">Cell membrane</location>
        <topology evidence="1">Multi-pass membrane protein</topology>
    </subcellularLocation>
</comment>
<feature type="transmembrane region" description="Helical" evidence="7">
    <location>
        <begin position="275"/>
        <end position="297"/>
    </location>
</feature>
<reference evidence="8 9" key="1">
    <citation type="submission" date="2019-07" db="EMBL/GenBank/DDBJ databases">
        <title>Whole genome shotgun sequence of Cellulomonas aerilata NBRC 106308.</title>
        <authorList>
            <person name="Hosoyama A."/>
            <person name="Uohara A."/>
            <person name="Ohji S."/>
            <person name="Ichikawa N."/>
        </authorList>
    </citation>
    <scope>NUCLEOTIDE SEQUENCE [LARGE SCALE GENOMIC DNA]</scope>
    <source>
        <strain evidence="8 9">NBRC 106308</strain>
    </source>
</reference>
<evidence type="ECO:0000256" key="3">
    <source>
        <dbReference type="ARBA" id="ARBA00022475"/>
    </source>
</evidence>
<evidence type="ECO:0000256" key="7">
    <source>
        <dbReference type="SAM" id="Phobius"/>
    </source>
</evidence>
<dbReference type="InterPro" id="IPR018383">
    <property type="entry name" value="UPF0324_pro"/>
</dbReference>
<evidence type="ECO:0000256" key="2">
    <source>
        <dbReference type="ARBA" id="ARBA00007977"/>
    </source>
</evidence>
<dbReference type="EMBL" id="BJYY01000001">
    <property type="protein sequence ID" value="GEO32427.1"/>
    <property type="molecule type" value="Genomic_DNA"/>
</dbReference>
<keyword evidence="4 7" id="KW-0812">Transmembrane</keyword>
<organism evidence="8 9">
    <name type="scientific">Cellulomonas aerilata</name>
    <dbReference type="NCBI Taxonomy" id="515326"/>
    <lineage>
        <taxon>Bacteria</taxon>
        <taxon>Bacillati</taxon>
        <taxon>Actinomycetota</taxon>
        <taxon>Actinomycetes</taxon>
        <taxon>Micrococcales</taxon>
        <taxon>Cellulomonadaceae</taxon>
        <taxon>Cellulomonas</taxon>
    </lineage>
</organism>
<feature type="transmembrane region" description="Helical" evidence="7">
    <location>
        <begin position="153"/>
        <end position="179"/>
    </location>
</feature>
<proteinExistence type="inferred from homology"/>
<keyword evidence="3" id="KW-1003">Cell membrane</keyword>
<evidence type="ECO:0000256" key="6">
    <source>
        <dbReference type="ARBA" id="ARBA00023136"/>
    </source>
</evidence>
<feature type="transmembrane region" description="Helical" evidence="7">
    <location>
        <begin position="185"/>
        <end position="203"/>
    </location>
</feature>
<dbReference type="PANTHER" id="PTHR30106">
    <property type="entry name" value="INNER MEMBRANE PROTEIN YEIH-RELATED"/>
    <property type="match status" value="1"/>
</dbReference>
<feature type="transmembrane region" description="Helical" evidence="7">
    <location>
        <begin position="91"/>
        <end position="109"/>
    </location>
</feature>
<feature type="transmembrane region" description="Helical" evidence="7">
    <location>
        <begin position="57"/>
        <end position="79"/>
    </location>
</feature>
<evidence type="ECO:0000256" key="5">
    <source>
        <dbReference type="ARBA" id="ARBA00022989"/>
    </source>
</evidence>
<dbReference type="Pfam" id="PF03601">
    <property type="entry name" value="Cons_hypoth698"/>
    <property type="match status" value="1"/>
</dbReference>
<evidence type="ECO:0000313" key="8">
    <source>
        <dbReference type="EMBL" id="GEO32427.1"/>
    </source>
</evidence>
<accession>A0A512D7P6</accession>
<feature type="transmembrane region" description="Helical" evidence="7">
    <location>
        <begin position="215"/>
        <end position="234"/>
    </location>
</feature>
<feature type="transmembrane region" description="Helical" evidence="7">
    <location>
        <begin position="121"/>
        <end position="141"/>
    </location>
</feature>
<comment type="caution">
    <text evidence="8">The sequence shown here is derived from an EMBL/GenBank/DDBJ whole genome shotgun (WGS) entry which is preliminary data.</text>
</comment>
<keyword evidence="5 7" id="KW-1133">Transmembrane helix</keyword>
<name>A0A512D7P6_9CELL</name>
<evidence type="ECO:0000256" key="1">
    <source>
        <dbReference type="ARBA" id="ARBA00004651"/>
    </source>
</evidence>
<keyword evidence="6 7" id="KW-0472">Membrane</keyword>
<dbReference type="PANTHER" id="PTHR30106:SF2">
    <property type="entry name" value="UPF0324 INNER MEMBRANE PROTEIN YEIH"/>
    <property type="match status" value="1"/>
</dbReference>
<protein>
    <submittedName>
        <fullName evidence="8">Uncharacterized protein</fullName>
    </submittedName>
</protein>
<evidence type="ECO:0000256" key="4">
    <source>
        <dbReference type="ARBA" id="ARBA00022692"/>
    </source>
</evidence>
<dbReference type="GO" id="GO:0005886">
    <property type="term" value="C:plasma membrane"/>
    <property type="evidence" value="ECO:0007669"/>
    <property type="project" value="UniProtKB-SubCell"/>
</dbReference>
<gene>
    <name evidence="8" type="ORF">CAE01nite_01520</name>
</gene>
<comment type="similarity">
    <text evidence="2">Belongs to the UPF0324 family.</text>
</comment>
<sequence>MPLSALLLAIAVGALARNLHAVPRALEPGLTWSSRRLLRAGVVLLGLQLALTDVLRLGLGEIGVLLLTVAATYTATLVAGRRLGVGRPLRLLVATGFSICGAAAVAAMAPVADADDDDVATAIALVTLYGSGTILLVPVLARALGLADRTAGLWAGLAVHEVAQVVAAAGAVSGVALAAAVVAKLARVVLLAPLVAGVGVVLHRTAPRDGRARPPLLPLFVVGFLAAVAVRSTGLLTDRVLTHAAVLTTVLLAAAMVGLGAQVDVRRLLRTGGRPLALGAVSTIVALAVSLGGLVVVT</sequence>
<dbReference type="AlphaFoldDB" id="A0A512D7P6"/>
<dbReference type="Proteomes" id="UP000321181">
    <property type="component" value="Unassembled WGS sequence"/>
</dbReference>
<feature type="transmembrane region" description="Helical" evidence="7">
    <location>
        <begin position="240"/>
        <end position="263"/>
    </location>
</feature>
<keyword evidence="9" id="KW-1185">Reference proteome</keyword>